<dbReference type="OrthoDB" id="6402106at2759"/>
<dbReference type="Proteomes" id="UP000000305">
    <property type="component" value="Unassembled WGS sequence"/>
</dbReference>
<protein>
    <submittedName>
        <fullName evidence="2">Uncharacterized protein</fullName>
    </submittedName>
</protein>
<keyword evidence="1" id="KW-0812">Transmembrane</keyword>
<gene>
    <name evidence="2" type="ORF">DAPPUDRAFT_314864</name>
</gene>
<dbReference type="AlphaFoldDB" id="E9G7S1"/>
<dbReference type="EMBL" id="GL732534">
    <property type="protein sequence ID" value="EFX84609.1"/>
    <property type="molecule type" value="Genomic_DNA"/>
</dbReference>
<name>E9G7S1_DAPPU</name>
<organism evidence="2 3">
    <name type="scientific">Daphnia pulex</name>
    <name type="common">Water flea</name>
    <dbReference type="NCBI Taxonomy" id="6669"/>
    <lineage>
        <taxon>Eukaryota</taxon>
        <taxon>Metazoa</taxon>
        <taxon>Ecdysozoa</taxon>
        <taxon>Arthropoda</taxon>
        <taxon>Crustacea</taxon>
        <taxon>Branchiopoda</taxon>
        <taxon>Diplostraca</taxon>
        <taxon>Cladocera</taxon>
        <taxon>Anomopoda</taxon>
        <taxon>Daphniidae</taxon>
        <taxon>Daphnia</taxon>
    </lineage>
</organism>
<feature type="transmembrane region" description="Helical" evidence="1">
    <location>
        <begin position="20"/>
        <end position="39"/>
    </location>
</feature>
<reference evidence="2 3" key="1">
    <citation type="journal article" date="2011" name="Science">
        <title>The ecoresponsive genome of Daphnia pulex.</title>
        <authorList>
            <person name="Colbourne J.K."/>
            <person name="Pfrender M.E."/>
            <person name="Gilbert D."/>
            <person name="Thomas W.K."/>
            <person name="Tucker A."/>
            <person name="Oakley T.H."/>
            <person name="Tokishita S."/>
            <person name="Aerts A."/>
            <person name="Arnold G.J."/>
            <person name="Basu M.K."/>
            <person name="Bauer D.J."/>
            <person name="Caceres C.E."/>
            <person name="Carmel L."/>
            <person name="Casola C."/>
            <person name="Choi J.H."/>
            <person name="Detter J.C."/>
            <person name="Dong Q."/>
            <person name="Dusheyko S."/>
            <person name="Eads B.D."/>
            <person name="Frohlich T."/>
            <person name="Geiler-Samerotte K.A."/>
            <person name="Gerlach D."/>
            <person name="Hatcher P."/>
            <person name="Jogdeo S."/>
            <person name="Krijgsveld J."/>
            <person name="Kriventseva E.V."/>
            <person name="Kultz D."/>
            <person name="Laforsch C."/>
            <person name="Lindquist E."/>
            <person name="Lopez J."/>
            <person name="Manak J.R."/>
            <person name="Muller J."/>
            <person name="Pangilinan J."/>
            <person name="Patwardhan R.P."/>
            <person name="Pitluck S."/>
            <person name="Pritham E.J."/>
            <person name="Rechtsteiner A."/>
            <person name="Rho M."/>
            <person name="Rogozin I.B."/>
            <person name="Sakarya O."/>
            <person name="Salamov A."/>
            <person name="Schaack S."/>
            <person name="Shapiro H."/>
            <person name="Shiga Y."/>
            <person name="Skalitzky C."/>
            <person name="Smith Z."/>
            <person name="Souvorov A."/>
            <person name="Sung W."/>
            <person name="Tang Z."/>
            <person name="Tsuchiya D."/>
            <person name="Tu H."/>
            <person name="Vos H."/>
            <person name="Wang M."/>
            <person name="Wolf Y.I."/>
            <person name="Yamagata H."/>
            <person name="Yamada T."/>
            <person name="Ye Y."/>
            <person name="Shaw J.R."/>
            <person name="Andrews J."/>
            <person name="Crease T.J."/>
            <person name="Tang H."/>
            <person name="Lucas S.M."/>
            <person name="Robertson H.M."/>
            <person name="Bork P."/>
            <person name="Koonin E.V."/>
            <person name="Zdobnov E.M."/>
            <person name="Grigoriev I.V."/>
            <person name="Lynch M."/>
            <person name="Boore J.L."/>
        </authorList>
    </citation>
    <scope>NUCLEOTIDE SEQUENCE [LARGE SCALE GENOMIC DNA]</scope>
</reference>
<keyword evidence="1" id="KW-1133">Transmembrane helix</keyword>
<dbReference type="KEGG" id="dpx:DAPPUDRAFT_314864"/>
<dbReference type="InParanoid" id="E9G7S1"/>
<evidence type="ECO:0000256" key="1">
    <source>
        <dbReference type="SAM" id="Phobius"/>
    </source>
</evidence>
<sequence>MGDQKMKCNQSEVSVLSIDAVLHVSSLLELYYFVVCLLLKDLKSIDKDGYKIAKRDNSLKCFACELESIPSPIVEVNLIPLKQSRPNLNRKLSPHCDQRSPKRHDAAIISSPDSVIASISSTKSTIADETFTIHSSSGHSVSRKEVVLPLPSPNMDFPYIQQE</sequence>
<proteinExistence type="predicted"/>
<evidence type="ECO:0000313" key="3">
    <source>
        <dbReference type="Proteomes" id="UP000000305"/>
    </source>
</evidence>
<accession>E9G7S1</accession>
<keyword evidence="1" id="KW-0472">Membrane</keyword>
<dbReference type="HOGENOM" id="CLU_1628703_0_0_1"/>
<evidence type="ECO:0000313" key="2">
    <source>
        <dbReference type="EMBL" id="EFX84609.1"/>
    </source>
</evidence>
<keyword evidence="3" id="KW-1185">Reference proteome</keyword>